<dbReference type="Proteomes" id="UP000033423">
    <property type="component" value="Unassembled WGS sequence"/>
</dbReference>
<dbReference type="InterPro" id="IPR011460">
    <property type="entry name" value="Lcl_C"/>
</dbReference>
<evidence type="ECO:0000259" key="1">
    <source>
        <dbReference type="Pfam" id="PF07603"/>
    </source>
</evidence>
<organism evidence="2 3">
    <name type="scientific">Candidatus Magnetobacterium bavaricum</name>
    <dbReference type="NCBI Taxonomy" id="29290"/>
    <lineage>
        <taxon>Bacteria</taxon>
        <taxon>Pseudomonadati</taxon>
        <taxon>Nitrospirota</taxon>
        <taxon>Thermodesulfovibrionia</taxon>
        <taxon>Thermodesulfovibrionales</taxon>
        <taxon>Candidatus Magnetobacteriaceae</taxon>
        <taxon>Candidatus Magnetobacterium</taxon>
    </lineage>
</organism>
<dbReference type="PANTHER" id="PTHR35812:SF1">
    <property type="entry name" value="LIPOPROTEIN"/>
    <property type="match status" value="1"/>
</dbReference>
<evidence type="ECO:0000313" key="3">
    <source>
        <dbReference type="Proteomes" id="UP000033423"/>
    </source>
</evidence>
<dbReference type="AlphaFoldDB" id="A0A0F3GRV7"/>
<proteinExistence type="predicted"/>
<keyword evidence="3" id="KW-1185">Reference proteome</keyword>
<reference evidence="2 3" key="1">
    <citation type="submission" date="2015-02" db="EMBL/GenBank/DDBJ databases">
        <title>Single-cell genomics of uncultivated deep-branching MTB reveals a conserved set of magnetosome genes.</title>
        <authorList>
            <person name="Kolinko S."/>
            <person name="Richter M."/>
            <person name="Glockner F.O."/>
            <person name="Brachmann A."/>
            <person name="Schuler D."/>
        </authorList>
    </citation>
    <scope>NUCLEOTIDE SEQUENCE [LARGE SCALE GENOMIC DNA]</scope>
    <source>
        <strain evidence="2">TM-1</strain>
    </source>
</reference>
<evidence type="ECO:0000313" key="2">
    <source>
        <dbReference type="EMBL" id="KJU84636.1"/>
    </source>
</evidence>
<feature type="domain" description="Lcl C-terminal" evidence="1">
    <location>
        <begin position="1"/>
        <end position="85"/>
    </location>
</feature>
<accession>A0A0F3GRV7</accession>
<comment type="caution">
    <text evidence="2">The sequence shown here is derived from an EMBL/GenBank/DDBJ whole genome shotgun (WGS) entry which is preliminary data.</text>
</comment>
<sequence length="265" mass="29454">MNSGGTYGYTDWRLPNVNELESLVDSGMSLPALPSGHPFTNVQSNYYWSSTSYANYTSSAWIVSMFDGFVHAYGKSRNYYVWPVRSGQSGAFGNSAIWSTGQTITYAAGDDGALQKGVTWPDPRFTDNGNNTVTDNLDGLIWIKDAGTPTAGSCTGSSKTWQAALDYVACLNAANYLGYSDWRLPNRTEMRSMADYGRFVPSLPFSHPFTNVQSDYYWSSTSYGFIFCLPRIKLLIGYHYESSDVKENFYGMVRICNLSKPCAIN</sequence>
<name>A0A0F3GRV7_9BACT</name>
<protein>
    <submittedName>
        <fullName evidence="2">Protein containing DUF1566</fullName>
    </submittedName>
</protein>
<dbReference type="EMBL" id="LACI01001355">
    <property type="protein sequence ID" value="KJU84636.1"/>
    <property type="molecule type" value="Genomic_DNA"/>
</dbReference>
<dbReference type="Pfam" id="PF07603">
    <property type="entry name" value="Lcl_C"/>
    <property type="match status" value="2"/>
</dbReference>
<dbReference type="PATRIC" id="fig|29290.4.peg.4193"/>
<dbReference type="PANTHER" id="PTHR35812">
    <property type="entry name" value="LIPOPROTEIN"/>
    <property type="match status" value="1"/>
</dbReference>
<gene>
    <name evidence="2" type="ORF">MBAV_003168</name>
</gene>
<feature type="domain" description="Lcl C-terminal" evidence="1">
    <location>
        <begin position="131"/>
        <end position="223"/>
    </location>
</feature>